<dbReference type="GO" id="GO:0009451">
    <property type="term" value="P:RNA modification"/>
    <property type="evidence" value="ECO:0007669"/>
    <property type="project" value="InterPro"/>
</dbReference>
<dbReference type="HOGENOM" id="CLU_002706_0_0_1"/>
<reference evidence="4" key="2">
    <citation type="submission" date="2015-03" db="UniProtKB">
        <authorList>
            <consortium name="EnsemblPlants"/>
        </authorList>
    </citation>
    <scope>IDENTIFICATION</scope>
</reference>
<dbReference type="FunFam" id="1.25.40.10:FF:000144">
    <property type="entry name" value="Pentatricopeptide repeat-containing protein, mitochondrial"/>
    <property type="match status" value="1"/>
</dbReference>
<dbReference type="Pfam" id="PF13041">
    <property type="entry name" value="PPR_2"/>
    <property type="match status" value="1"/>
</dbReference>
<dbReference type="PANTHER" id="PTHR47926:SF514">
    <property type="entry name" value="TETRATRICOPEPTIDE-LIKE HELICAL DOMAIN SUPERFAMILY, DYW DOMAIN-CONTAINING PROTEIN"/>
    <property type="match status" value="1"/>
</dbReference>
<evidence type="ECO:0000313" key="4">
    <source>
        <dbReference type="EnsemblPlants" id="OBART12G19720.1"/>
    </source>
</evidence>
<dbReference type="PROSITE" id="PS51375">
    <property type="entry name" value="PPR"/>
    <property type="match status" value="2"/>
</dbReference>
<dbReference type="EnsemblPlants" id="OBART12G19720.1">
    <property type="protein sequence ID" value="OBART12G19720.1"/>
    <property type="gene ID" value="OBART12G19720"/>
</dbReference>
<keyword evidence="5" id="KW-1185">Reference proteome</keyword>
<dbReference type="InterPro" id="IPR011990">
    <property type="entry name" value="TPR-like_helical_dom_sf"/>
</dbReference>
<dbReference type="AlphaFoldDB" id="A0A0D3HX23"/>
<keyword evidence="2" id="KW-0809">Transit peptide</keyword>
<evidence type="ECO:0000256" key="2">
    <source>
        <dbReference type="ARBA" id="ARBA00022946"/>
    </source>
</evidence>
<dbReference type="PANTHER" id="PTHR47926">
    <property type="entry name" value="PENTATRICOPEPTIDE REPEAT-CONTAINING PROTEIN"/>
    <property type="match status" value="1"/>
</dbReference>
<evidence type="ECO:0000256" key="3">
    <source>
        <dbReference type="PROSITE-ProRule" id="PRU00708"/>
    </source>
</evidence>
<dbReference type="Gene3D" id="1.25.40.10">
    <property type="entry name" value="Tetratricopeptide repeat domain"/>
    <property type="match status" value="2"/>
</dbReference>
<dbReference type="InterPro" id="IPR046960">
    <property type="entry name" value="PPR_At4g14850-like_plant"/>
</dbReference>
<dbReference type="Gramene" id="OBART12G19720.1">
    <property type="protein sequence ID" value="OBART12G19720.1"/>
    <property type="gene ID" value="OBART12G19720"/>
</dbReference>
<feature type="repeat" description="PPR" evidence="3">
    <location>
        <begin position="66"/>
        <end position="96"/>
    </location>
</feature>
<accession>A0A0D3HX23</accession>
<proteinExistence type="predicted"/>
<evidence type="ECO:0000256" key="1">
    <source>
        <dbReference type="ARBA" id="ARBA00022737"/>
    </source>
</evidence>
<keyword evidence="1" id="KW-0677">Repeat</keyword>
<dbReference type="InterPro" id="IPR002885">
    <property type="entry name" value="PPR_rpt"/>
</dbReference>
<evidence type="ECO:0008006" key="6">
    <source>
        <dbReference type="Google" id="ProtNLM"/>
    </source>
</evidence>
<dbReference type="Pfam" id="PF01535">
    <property type="entry name" value="PPR"/>
    <property type="match status" value="1"/>
</dbReference>
<evidence type="ECO:0000313" key="5">
    <source>
        <dbReference type="Proteomes" id="UP000026960"/>
    </source>
</evidence>
<organism evidence="4">
    <name type="scientific">Oryza barthii</name>
    <dbReference type="NCBI Taxonomy" id="65489"/>
    <lineage>
        <taxon>Eukaryota</taxon>
        <taxon>Viridiplantae</taxon>
        <taxon>Streptophyta</taxon>
        <taxon>Embryophyta</taxon>
        <taxon>Tracheophyta</taxon>
        <taxon>Spermatophyta</taxon>
        <taxon>Magnoliopsida</taxon>
        <taxon>Liliopsida</taxon>
        <taxon>Poales</taxon>
        <taxon>Poaceae</taxon>
        <taxon>BOP clade</taxon>
        <taxon>Oryzoideae</taxon>
        <taxon>Oryzeae</taxon>
        <taxon>Oryzinae</taxon>
        <taxon>Oryza</taxon>
    </lineage>
</organism>
<dbReference type="eggNOG" id="KOG4197">
    <property type="taxonomic scope" value="Eukaryota"/>
</dbReference>
<name>A0A0D3HX23_9ORYZ</name>
<dbReference type="PaxDb" id="65489-OBART12G19720.1"/>
<sequence length="230" mass="24844">MEEEALRLFTQMEAEASFVPCETTMASALPVCARSKAFAGKELMHKHAHGHMDVGRRIFAMVDLPDIVSWNTLITGCVVQGHVADAFQLVRQMQQQEEDGVAGVGPNAITLMTLLPGCAILAASARGKEVHMYAVRHVLDTDVALESALVDVYAKCGCLALLRAVFDRLPRWNTITWNVLVMAYGMHGLGGEAMTLFNRVTASGEASPNEVTFIAALVACSHSGMVERGL</sequence>
<dbReference type="NCBIfam" id="TIGR00756">
    <property type="entry name" value="PPR"/>
    <property type="match status" value="1"/>
</dbReference>
<dbReference type="STRING" id="65489.A0A0D3HX23"/>
<feature type="repeat" description="PPR" evidence="3">
    <location>
        <begin position="173"/>
        <end position="207"/>
    </location>
</feature>
<reference evidence="4" key="1">
    <citation type="journal article" date="2009" name="Rice">
        <title>De Novo Next Generation Sequencing of Plant Genomes.</title>
        <authorList>
            <person name="Rounsley S."/>
            <person name="Marri P.R."/>
            <person name="Yu Y."/>
            <person name="He R."/>
            <person name="Sisneros N."/>
            <person name="Goicoechea J.L."/>
            <person name="Lee S.J."/>
            <person name="Angelova A."/>
            <person name="Kudrna D."/>
            <person name="Luo M."/>
            <person name="Affourtit J."/>
            <person name="Desany B."/>
            <person name="Knight J."/>
            <person name="Niazi F."/>
            <person name="Egholm M."/>
            <person name="Wing R.A."/>
        </authorList>
    </citation>
    <scope>NUCLEOTIDE SEQUENCE [LARGE SCALE GENOMIC DNA]</scope>
    <source>
        <strain evidence="4">cv. IRGC 105608</strain>
    </source>
</reference>
<dbReference type="Proteomes" id="UP000026960">
    <property type="component" value="Chromosome 12"/>
</dbReference>
<dbReference type="GO" id="GO:0003723">
    <property type="term" value="F:RNA binding"/>
    <property type="evidence" value="ECO:0007669"/>
    <property type="project" value="InterPro"/>
</dbReference>
<protein>
    <recommendedName>
        <fullName evidence="6">Pentatricopeptide repeat-containing protein</fullName>
    </recommendedName>
</protein>